<keyword evidence="1" id="KW-0472">Membrane</keyword>
<keyword evidence="3" id="KW-1185">Reference proteome</keyword>
<feature type="transmembrane region" description="Helical" evidence="1">
    <location>
        <begin position="142"/>
        <end position="162"/>
    </location>
</feature>
<dbReference type="InterPro" id="IPR040521">
    <property type="entry name" value="KDZ"/>
</dbReference>
<comment type="caution">
    <text evidence="2">The sequence shown here is derived from an EMBL/GenBank/DDBJ whole genome shotgun (WGS) entry which is preliminary data.</text>
</comment>
<dbReference type="EMBL" id="CAWYQH010000035">
    <property type="protein sequence ID" value="CAK8676899.1"/>
    <property type="molecule type" value="Genomic_DNA"/>
</dbReference>
<feature type="transmembrane region" description="Helical" evidence="1">
    <location>
        <begin position="366"/>
        <end position="390"/>
    </location>
</feature>
<evidence type="ECO:0000313" key="3">
    <source>
        <dbReference type="Proteomes" id="UP001642483"/>
    </source>
</evidence>
<proteinExistence type="predicted"/>
<dbReference type="PANTHER" id="PTHR33096">
    <property type="entry name" value="CXC2 DOMAIN-CONTAINING PROTEIN"/>
    <property type="match status" value="1"/>
</dbReference>
<keyword evidence="1" id="KW-0812">Transmembrane</keyword>
<organism evidence="2 3">
    <name type="scientific">Clavelina lepadiformis</name>
    <name type="common">Light-bulb sea squirt</name>
    <name type="synonym">Ascidia lepadiformis</name>
    <dbReference type="NCBI Taxonomy" id="159417"/>
    <lineage>
        <taxon>Eukaryota</taxon>
        <taxon>Metazoa</taxon>
        <taxon>Chordata</taxon>
        <taxon>Tunicata</taxon>
        <taxon>Ascidiacea</taxon>
        <taxon>Aplousobranchia</taxon>
        <taxon>Clavelinidae</taxon>
        <taxon>Clavelina</taxon>
    </lineage>
</organism>
<gene>
    <name evidence="2" type="ORF">CVLEPA_LOCUS6321</name>
</gene>
<evidence type="ECO:0000313" key="2">
    <source>
        <dbReference type="EMBL" id="CAK8676899.1"/>
    </source>
</evidence>
<name>A0ABP0FB35_CLALP</name>
<accession>A0ABP0FB35</accession>
<evidence type="ECO:0000256" key="1">
    <source>
        <dbReference type="SAM" id="Phobius"/>
    </source>
</evidence>
<dbReference type="PANTHER" id="PTHR33096:SF1">
    <property type="entry name" value="CXC1-LIKE CYSTEINE CLUSTER ASSOCIATED WITH KDZ TRANSPOSASES DOMAIN-CONTAINING PROTEIN"/>
    <property type="match status" value="1"/>
</dbReference>
<dbReference type="Proteomes" id="UP001642483">
    <property type="component" value="Unassembled WGS sequence"/>
</dbReference>
<keyword evidence="1" id="KW-1133">Transmembrane helix</keyword>
<reference evidence="2 3" key="1">
    <citation type="submission" date="2024-02" db="EMBL/GenBank/DDBJ databases">
        <authorList>
            <person name="Daric V."/>
            <person name="Darras S."/>
        </authorList>
    </citation>
    <scope>NUCLEOTIDE SEQUENCE [LARGE SCALE GENOMIC DNA]</scope>
</reference>
<dbReference type="Pfam" id="PF18758">
    <property type="entry name" value="KDZ"/>
    <property type="match status" value="1"/>
</dbReference>
<protein>
    <submittedName>
        <fullName evidence="2">Uncharacterized protein</fullName>
    </submittedName>
</protein>
<sequence length="396" mass="45566">MRTYCLDANFGLVRRILSGSKSCDPHHKQSFFLNQNEVDSFVDTYDENKYGSASKNCNDFQAGSIIRSKSKSSKLAIKGVFGVCCKHEFPTMFFDLKHGERLAYAVLAIEKLLERNENKIRVFYDIACKLKGHLQVRKNFAILNKITFAYLFFIHMAIFSLVRNNSTRGSWMEMKPEHRTDLLTGGLIHYGCKIKKNLGCTLMNKLKRASCKMELAKSELEAMAASYPGGTLTQHQLKAIALQPEPCSSAEMASFSWIEEYSLKLQEYYWLKEEVEDLTKEITSEILSGKVDQIAKLDSHLSKVEVENGILIRWDVKDDMMLKYLSNAVKKKRAEILENIYKLNIEKNFLSTLIQKYPGNLCMHYAWGYIIDKATVLLFSSLYMMIFQLVKQLFND</sequence>